<feature type="region of interest" description="Disordered" evidence="1">
    <location>
        <begin position="79"/>
        <end position="102"/>
    </location>
</feature>
<evidence type="ECO:0000313" key="3">
    <source>
        <dbReference type="Proteomes" id="UP001272242"/>
    </source>
</evidence>
<dbReference type="Proteomes" id="UP001272242">
    <property type="component" value="Unassembled WGS sequence"/>
</dbReference>
<dbReference type="RefSeq" id="WP_320686812.1">
    <property type="nucleotide sequence ID" value="NZ_JAXBLV010000176.1"/>
</dbReference>
<proteinExistence type="predicted"/>
<accession>A0ABU5F2M6</accession>
<evidence type="ECO:0000256" key="1">
    <source>
        <dbReference type="SAM" id="MobiDB-lite"/>
    </source>
</evidence>
<keyword evidence="3" id="KW-1185">Reference proteome</keyword>
<gene>
    <name evidence="2" type="ORF">R5W23_001411</name>
</gene>
<comment type="caution">
    <text evidence="2">The sequence shown here is derived from an EMBL/GenBank/DDBJ whole genome shotgun (WGS) entry which is preliminary data.</text>
</comment>
<dbReference type="EMBL" id="JAXBLV010000176">
    <property type="protein sequence ID" value="MDY3560186.1"/>
    <property type="molecule type" value="Genomic_DNA"/>
</dbReference>
<sequence>MTEPIPALRFRNVTYHFPFARLIRSHTAQERDELAATIRGHKRVLVRVVTYTRRLGYQNCCAPEPGRFAPAEHFTTADGSHVNWRPAGRNRRTESLLAPTPL</sequence>
<organism evidence="2 3">
    <name type="scientific">Gemmata algarum</name>
    <dbReference type="NCBI Taxonomy" id="2975278"/>
    <lineage>
        <taxon>Bacteria</taxon>
        <taxon>Pseudomonadati</taxon>
        <taxon>Planctomycetota</taxon>
        <taxon>Planctomycetia</taxon>
        <taxon>Gemmatales</taxon>
        <taxon>Gemmataceae</taxon>
        <taxon>Gemmata</taxon>
    </lineage>
</organism>
<protein>
    <submittedName>
        <fullName evidence="2">Uncharacterized protein</fullName>
    </submittedName>
</protein>
<evidence type="ECO:0000313" key="2">
    <source>
        <dbReference type="EMBL" id="MDY3560186.1"/>
    </source>
</evidence>
<reference evidence="3" key="1">
    <citation type="journal article" date="2023" name="Mar. Drugs">
        <title>Gemmata algarum, a Novel Planctomycete Isolated from an Algal Mat, Displays Antimicrobial Activity.</title>
        <authorList>
            <person name="Kumar G."/>
            <person name="Kallscheuer N."/>
            <person name="Kashif M."/>
            <person name="Ahamad S."/>
            <person name="Jagadeeshwari U."/>
            <person name="Pannikurungottu S."/>
            <person name="Haufschild T."/>
            <person name="Kabuu M."/>
            <person name="Sasikala C."/>
            <person name="Jogler C."/>
            <person name="Ramana C."/>
        </authorList>
    </citation>
    <scope>NUCLEOTIDE SEQUENCE [LARGE SCALE GENOMIC DNA]</scope>
    <source>
        <strain evidence="3">JC673</strain>
    </source>
</reference>
<name>A0ABU5F2M6_9BACT</name>